<protein>
    <recommendedName>
        <fullName evidence="3 5">Regulatory protein RecX</fullName>
    </recommendedName>
</protein>
<comment type="similarity">
    <text evidence="2 5">Belongs to the RecX family.</text>
</comment>
<proteinExistence type="inferred from homology"/>
<dbReference type="PANTHER" id="PTHR33602:SF1">
    <property type="entry name" value="REGULATORY PROTEIN RECX FAMILY PROTEIN"/>
    <property type="match status" value="1"/>
</dbReference>
<dbReference type="Gene3D" id="1.10.10.10">
    <property type="entry name" value="Winged helix-like DNA-binding domain superfamily/Winged helix DNA-binding domain"/>
    <property type="match status" value="1"/>
</dbReference>
<feature type="region of interest" description="Disordered" evidence="6">
    <location>
        <begin position="1"/>
        <end position="61"/>
    </location>
</feature>
<dbReference type="RefSeq" id="WP_310546968.1">
    <property type="nucleotide sequence ID" value="NZ_JAVKGR010000001.1"/>
</dbReference>
<evidence type="ECO:0000259" key="7">
    <source>
        <dbReference type="Pfam" id="PF02631"/>
    </source>
</evidence>
<dbReference type="HAMAP" id="MF_01114">
    <property type="entry name" value="RecX"/>
    <property type="match status" value="1"/>
</dbReference>
<dbReference type="Pfam" id="PF21982">
    <property type="entry name" value="RecX_HTH1"/>
    <property type="match status" value="1"/>
</dbReference>
<evidence type="ECO:0000256" key="2">
    <source>
        <dbReference type="ARBA" id="ARBA00009695"/>
    </source>
</evidence>
<dbReference type="EMBL" id="JAVKGR010000001">
    <property type="protein sequence ID" value="MDR8017972.1"/>
    <property type="molecule type" value="Genomic_DNA"/>
</dbReference>
<feature type="domain" description="RecX second three-helical" evidence="7">
    <location>
        <begin position="110"/>
        <end position="150"/>
    </location>
</feature>
<dbReference type="InterPro" id="IPR036388">
    <property type="entry name" value="WH-like_DNA-bd_sf"/>
</dbReference>
<dbReference type="InterPro" id="IPR053926">
    <property type="entry name" value="RecX_HTH_1st"/>
</dbReference>
<feature type="domain" description="RecX first three-helical" evidence="8">
    <location>
        <begin position="64"/>
        <end position="103"/>
    </location>
</feature>
<accession>A0ABU2DN95</accession>
<organism evidence="9 10">
    <name type="scientific">Nesterenkonia aerolata</name>
    <dbReference type="NCBI Taxonomy" id="3074079"/>
    <lineage>
        <taxon>Bacteria</taxon>
        <taxon>Bacillati</taxon>
        <taxon>Actinomycetota</taxon>
        <taxon>Actinomycetes</taxon>
        <taxon>Micrococcales</taxon>
        <taxon>Micrococcaceae</taxon>
        <taxon>Nesterenkonia</taxon>
    </lineage>
</organism>
<comment type="caution">
    <text evidence="9">The sequence shown here is derived from an EMBL/GenBank/DDBJ whole genome shotgun (WGS) entry which is preliminary data.</text>
</comment>
<dbReference type="PANTHER" id="PTHR33602">
    <property type="entry name" value="REGULATORY PROTEIN RECX FAMILY PROTEIN"/>
    <property type="match status" value="1"/>
</dbReference>
<sequence>MAQESHHAPEPAQQGTISALREAMARIEAEPAEGHHSLSGSSSPSEATDVVGAESSRASDYDAARQVVLRKLTGSAKSRHQLAEALREKEFDEATSSAVLDRMEEVGLIDDAEFARVWVRTRHQTKGLGATALRHELAGRGVAEPLIEEAVAQLSAEDEEAVARELLEKKLGDTVIPAGHNPEDRRERERQSRRLVSMLGRRGHSPSTALRLVREVMEERTA</sequence>
<evidence type="ECO:0000313" key="10">
    <source>
        <dbReference type="Proteomes" id="UP001251870"/>
    </source>
</evidence>
<evidence type="ECO:0000256" key="1">
    <source>
        <dbReference type="ARBA" id="ARBA00004496"/>
    </source>
</evidence>
<dbReference type="InterPro" id="IPR053924">
    <property type="entry name" value="RecX_HTH_2nd"/>
</dbReference>
<evidence type="ECO:0000256" key="6">
    <source>
        <dbReference type="SAM" id="MobiDB-lite"/>
    </source>
</evidence>
<evidence type="ECO:0000256" key="4">
    <source>
        <dbReference type="ARBA" id="ARBA00022490"/>
    </source>
</evidence>
<evidence type="ECO:0000259" key="8">
    <source>
        <dbReference type="Pfam" id="PF21982"/>
    </source>
</evidence>
<comment type="subcellular location">
    <subcellularLocation>
        <location evidence="1 5">Cytoplasm</location>
    </subcellularLocation>
</comment>
<gene>
    <name evidence="5" type="primary">recX</name>
    <name evidence="9" type="ORF">RIL96_00120</name>
</gene>
<keyword evidence="4 5" id="KW-0963">Cytoplasm</keyword>
<comment type="function">
    <text evidence="5">Modulates RecA activity.</text>
</comment>
<evidence type="ECO:0000256" key="5">
    <source>
        <dbReference type="HAMAP-Rule" id="MF_01114"/>
    </source>
</evidence>
<dbReference type="Pfam" id="PF02631">
    <property type="entry name" value="RecX_HTH2"/>
    <property type="match status" value="1"/>
</dbReference>
<name>A0ABU2DN95_9MICC</name>
<dbReference type="Proteomes" id="UP001251870">
    <property type="component" value="Unassembled WGS sequence"/>
</dbReference>
<dbReference type="InterPro" id="IPR003783">
    <property type="entry name" value="Regulatory_RecX"/>
</dbReference>
<keyword evidence="10" id="KW-1185">Reference proteome</keyword>
<feature type="compositionally biased region" description="Basic and acidic residues" evidence="6">
    <location>
        <begin position="23"/>
        <end position="36"/>
    </location>
</feature>
<evidence type="ECO:0000313" key="9">
    <source>
        <dbReference type="EMBL" id="MDR8017972.1"/>
    </source>
</evidence>
<evidence type="ECO:0000256" key="3">
    <source>
        <dbReference type="ARBA" id="ARBA00018111"/>
    </source>
</evidence>
<reference evidence="9 10" key="1">
    <citation type="submission" date="2023-09" db="EMBL/GenBank/DDBJ databases">
        <title>Description of three actinobacteria isolated from air of manufacturing shop in a pharmaceutical factory.</title>
        <authorList>
            <person name="Zhang D.-F."/>
        </authorList>
    </citation>
    <scope>NUCLEOTIDE SEQUENCE [LARGE SCALE GENOMIC DNA]</scope>
    <source>
        <strain evidence="9 10">LY-0111</strain>
    </source>
</reference>